<feature type="compositionally biased region" description="Low complexity" evidence="1">
    <location>
        <begin position="71"/>
        <end position="88"/>
    </location>
</feature>
<evidence type="ECO:0000313" key="2">
    <source>
        <dbReference type="EMBL" id="KAK2109667.1"/>
    </source>
</evidence>
<feature type="region of interest" description="Disordered" evidence="1">
    <location>
        <begin position="71"/>
        <end position="102"/>
    </location>
</feature>
<proteinExistence type="predicted"/>
<evidence type="ECO:0000256" key="1">
    <source>
        <dbReference type="SAM" id="MobiDB-lite"/>
    </source>
</evidence>
<protein>
    <submittedName>
        <fullName evidence="2">Uncharacterized protein</fullName>
    </submittedName>
</protein>
<accession>A0ABQ9VJY5</accession>
<reference evidence="2 3" key="1">
    <citation type="submission" date="2023-05" db="EMBL/GenBank/DDBJ databases">
        <title>B98-5 Cell Line De Novo Hybrid Assembly: An Optical Mapping Approach.</title>
        <authorList>
            <person name="Kananen K."/>
            <person name="Auerbach J.A."/>
            <person name="Kautto E."/>
            <person name="Blachly J.S."/>
        </authorList>
    </citation>
    <scope>NUCLEOTIDE SEQUENCE [LARGE SCALE GENOMIC DNA]</scope>
    <source>
        <strain evidence="2">B95-8</strain>
        <tissue evidence="2">Cell line</tissue>
    </source>
</reference>
<sequence>MDCIPEPKSHLQRPGLPPKAVSNTSGRPCSFWRWSLGGSLWLGPHSQNQVPAQLRGLRIVPLSQGGICRGPLRGSPALPGSLPGPSSATETAATGEEGISEGRESLLPLSSISPLLPRVKELSGPIILPKDGHALTLNRAHGLTPNPALCRTPTLPTD</sequence>
<gene>
    <name evidence="2" type="ORF">P7K49_009413</name>
</gene>
<keyword evidence="3" id="KW-1185">Reference proteome</keyword>
<dbReference type="EMBL" id="JASSZA010000005">
    <property type="protein sequence ID" value="KAK2109667.1"/>
    <property type="molecule type" value="Genomic_DNA"/>
</dbReference>
<dbReference type="Proteomes" id="UP001266305">
    <property type="component" value="Unassembled WGS sequence"/>
</dbReference>
<name>A0ABQ9VJY5_SAGOE</name>
<organism evidence="2 3">
    <name type="scientific">Saguinus oedipus</name>
    <name type="common">Cotton-top tamarin</name>
    <name type="synonym">Oedipomidas oedipus</name>
    <dbReference type="NCBI Taxonomy" id="9490"/>
    <lineage>
        <taxon>Eukaryota</taxon>
        <taxon>Metazoa</taxon>
        <taxon>Chordata</taxon>
        <taxon>Craniata</taxon>
        <taxon>Vertebrata</taxon>
        <taxon>Euteleostomi</taxon>
        <taxon>Mammalia</taxon>
        <taxon>Eutheria</taxon>
        <taxon>Euarchontoglires</taxon>
        <taxon>Primates</taxon>
        <taxon>Haplorrhini</taxon>
        <taxon>Platyrrhini</taxon>
        <taxon>Cebidae</taxon>
        <taxon>Callitrichinae</taxon>
        <taxon>Saguinus</taxon>
    </lineage>
</organism>
<evidence type="ECO:0000313" key="3">
    <source>
        <dbReference type="Proteomes" id="UP001266305"/>
    </source>
</evidence>
<feature type="region of interest" description="Disordered" evidence="1">
    <location>
        <begin position="1"/>
        <end position="25"/>
    </location>
</feature>
<comment type="caution">
    <text evidence="2">The sequence shown here is derived from an EMBL/GenBank/DDBJ whole genome shotgun (WGS) entry which is preliminary data.</text>
</comment>